<organism evidence="1 3">
    <name type="scientific">Kistimonas scapharcae</name>
    <dbReference type="NCBI Taxonomy" id="1036133"/>
    <lineage>
        <taxon>Bacteria</taxon>
        <taxon>Pseudomonadati</taxon>
        <taxon>Pseudomonadota</taxon>
        <taxon>Gammaproteobacteria</taxon>
        <taxon>Oceanospirillales</taxon>
        <taxon>Endozoicomonadaceae</taxon>
        <taxon>Kistimonas</taxon>
    </lineage>
</organism>
<comment type="caution">
    <text evidence="1">The sequence shown here is derived from an EMBL/GenBank/DDBJ whole genome shotgun (WGS) entry which is preliminary data.</text>
</comment>
<reference evidence="1" key="3">
    <citation type="submission" date="2023-12" db="EMBL/GenBank/DDBJ databases">
        <authorList>
            <person name="Sun Q."/>
            <person name="Inoue M."/>
        </authorList>
    </citation>
    <scope>NUCLEOTIDE SEQUENCE</scope>
    <source>
        <strain evidence="1">JCM 17805</strain>
    </source>
</reference>
<reference evidence="3" key="2">
    <citation type="journal article" date="2019" name="Int. J. Syst. Evol. Microbiol.">
        <title>The Global Catalogue of Microorganisms (GCM) 10K type strain sequencing project: providing services to taxonomists for standard genome sequencing and annotation.</title>
        <authorList>
            <consortium name="The Broad Institute Genomics Platform"/>
            <consortium name="The Broad Institute Genome Sequencing Center for Infectious Disease"/>
            <person name="Wu L."/>
            <person name="Ma J."/>
        </authorList>
    </citation>
    <scope>NUCLEOTIDE SEQUENCE [LARGE SCALE GENOMIC DNA]</scope>
    <source>
        <strain evidence="3">JCM 17805</strain>
    </source>
</reference>
<evidence type="ECO:0000313" key="1">
    <source>
        <dbReference type="EMBL" id="GAA4648207.1"/>
    </source>
</evidence>
<reference evidence="1" key="1">
    <citation type="journal article" date="2014" name="Int. J. Syst. Evol. Microbiol.">
        <title>Complete genome of a new Firmicutes species belonging to the dominant human colonic microbiota ('Ruminococcus bicirculans') reveals two chromosomes and a selective capacity to utilize plant glucans.</title>
        <authorList>
            <consortium name="NISC Comparative Sequencing Program"/>
            <person name="Wegmann U."/>
            <person name="Louis P."/>
            <person name="Goesmann A."/>
            <person name="Henrissat B."/>
            <person name="Duncan S.H."/>
            <person name="Flint H.J."/>
        </authorList>
    </citation>
    <scope>NUCLEOTIDE SEQUENCE</scope>
    <source>
        <strain evidence="1">JCM 17805</strain>
    </source>
</reference>
<evidence type="ECO:0008006" key="4">
    <source>
        <dbReference type="Google" id="ProtNLM"/>
    </source>
</evidence>
<dbReference type="RefSeq" id="WP_345193588.1">
    <property type="nucleotide sequence ID" value="NZ_BAABFL010000046.1"/>
</dbReference>
<dbReference type="EMBL" id="BAABFL010000047">
    <property type="protein sequence ID" value="GAA4648211.1"/>
    <property type="molecule type" value="Genomic_DNA"/>
</dbReference>
<accession>A0ABP8UX67</accession>
<dbReference type="EMBL" id="BAABFL010000046">
    <property type="protein sequence ID" value="GAA4648207.1"/>
    <property type="molecule type" value="Genomic_DNA"/>
</dbReference>
<evidence type="ECO:0000313" key="2">
    <source>
        <dbReference type="EMBL" id="GAA4648211.1"/>
    </source>
</evidence>
<sequence length="205" mass="20799">MANVIRIKRSQITGTPASLAEGELAYSEVSGHLFIGASNDTILIIGGVTDHNKLAGIETNANHYSLPTATATDLGGIKIGAGLNIDGEGVVSLASGSSITSGEVDTRISNAINNLIAGAPAALDTLNELATALQDNDSELAALTTGLDNRLNKNLNLSDLTDINAARTSLNLGTLALQNHNAATITGGGISNVSLTNCDMDGGSF</sequence>
<protein>
    <recommendedName>
        <fullName evidence="4">Trimeric autotransporter adhesin YadA-like stalk domain-containing protein</fullName>
    </recommendedName>
</protein>
<keyword evidence="3" id="KW-1185">Reference proteome</keyword>
<name>A0ABP8UX67_9GAMM</name>
<dbReference type="Proteomes" id="UP001500604">
    <property type="component" value="Unassembled WGS sequence"/>
</dbReference>
<gene>
    <name evidence="1" type="ORF">GCM10023116_04740</name>
    <name evidence="2" type="ORF">GCM10023116_04780</name>
</gene>
<proteinExistence type="predicted"/>
<evidence type="ECO:0000313" key="3">
    <source>
        <dbReference type="Proteomes" id="UP001500604"/>
    </source>
</evidence>